<sequence>MLAALRFVFGHAPLRIAAITIFFVGFTNAAILPYQSLIGIRQLGLSEQAFGALMFAAALFATLGQVVIGHFSDQARNRKQAVLLSMAAGALGYGLFWALPSVPAFVLCLLVVAPVASASYAQLYASVRAETLREGSGLVAAVNTVIRSIYAASWILVPGLVGAVVALTGQASDAFGLAALAYLACLLLYGLFGVGGGRAEAVAGGRVAGLLLAFRLVLSGRILRPMLALALIGVGHHVSNVLLPLIVTGELGGQETQIGLLAGLKAGLEIPFMLLGAAFVSRWPVVWLIALGGGLHIVYLLGLTQATAMPQIYGLTVLSAAGDAVLLALHIGYLQELLPDRPGLGTALFSVQSLMMKSLAAGIVAGVGLVFGQGGALVLAAVLVLGGTVGILWLDRR</sequence>
<feature type="transmembrane region" description="Helical" evidence="5">
    <location>
        <begin position="201"/>
        <end position="220"/>
    </location>
</feature>
<evidence type="ECO:0000256" key="5">
    <source>
        <dbReference type="SAM" id="Phobius"/>
    </source>
</evidence>
<protein>
    <submittedName>
        <fullName evidence="6">MFS transporter</fullName>
    </submittedName>
</protein>
<feature type="transmembrane region" description="Helical" evidence="5">
    <location>
        <begin position="148"/>
        <end position="168"/>
    </location>
</feature>
<dbReference type="Gene3D" id="1.20.1250.20">
    <property type="entry name" value="MFS general substrate transporter like domains"/>
    <property type="match status" value="2"/>
</dbReference>
<dbReference type="GO" id="GO:0005886">
    <property type="term" value="C:plasma membrane"/>
    <property type="evidence" value="ECO:0007669"/>
    <property type="project" value="UniProtKB-SubCell"/>
</dbReference>
<keyword evidence="5" id="KW-0812">Transmembrane</keyword>
<feature type="transmembrane region" description="Helical" evidence="5">
    <location>
        <begin position="285"/>
        <end position="303"/>
    </location>
</feature>
<feature type="transmembrane region" description="Helical" evidence="5">
    <location>
        <begin position="226"/>
        <end position="246"/>
    </location>
</feature>
<proteinExistence type="predicted"/>
<evidence type="ECO:0000256" key="3">
    <source>
        <dbReference type="ARBA" id="ARBA00022475"/>
    </source>
</evidence>
<organism evidence="6 7">
    <name type="scientific">Neogemmobacter tilapiae</name>
    <dbReference type="NCBI Taxonomy" id="875041"/>
    <lineage>
        <taxon>Bacteria</taxon>
        <taxon>Pseudomonadati</taxon>
        <taxon>Pseudomonadota</taxon>
        <taxon>Alphaproteobacteria</taxon>
        <taxon>Rhodobacterales</taxon>
        <taxon>Paracoccaceae</taxon>
        <taxon>Neogemmobacter</taxon>
    </lineage>
</organism>
<feature type="transmembrane region" description="Helical" evidence="5">
    <location>
        <begin position="12"/>
        <end position="34"/>
    </location>
</feature>
<comment type="subcellular location">
    <subcellularLocation>
        <location evidence="1">Cell membrane</location>
        <topology evidence="1">Multi-pass membrane protein</topology>
    </subcellularLocation>
</comment>
<reference evidence="6" key="2">
    <citation type="submission" date="2020-09" db="EMBL/GenBank/DDBJ databases">
        <authorList>
            <person name="Sun Q."/>
            <person name="Kim S."/>
        </authorList>
    </citation>
    <scope>NUCLEOTIDE SEQUENCE</scope>
    <source>
        <strain evidence="6">KCTC 23310</strain>
    </source>
</reference>
<keyword evidence="7" id="KW-1185">Reference proteome</keyword>
<keyword evidence="5" id="KW-0472">Membrane</keyword>
<keyword evidence="4" id="KW-0762">Sugar transport</keyword>
<evidence type="ECO:0000313" key="6">
    <source>
        <dbReference type="EMBL" id="GHC47488.1"/>
    </source>
</evidence>
<feature type="transmembrane region" description="Helical" evidence="5">
    <location>
        <begin position="174"/>
        <end position="194"/>
    </location>
</feature>
<dbReference type="PANTHER" id="PTHR23535:SF2">
    <property type="entry name" value="SUGAR EFFLUX TRANSPORTER A-RELATED"/>
    <property type="match status" value="1"/>
</dbReference>
<evidence type="ECO:0000256" key="2">
    <source>
        <dbReference type="ARBA" id="ARBA00022448"/>
    </source>
</evidence>
<feature type="transmembrane region" description="Helical" evidence="5">
    <location>
        <begin position="376"/>
        <end position="394"/>
    </location>
</feature>
<name>A0A918TID1_9RHOB</name>
<evidence type="ECO:0000256" key="1">
    <source>
        <dbReference type="ARBA" id="ARBA00004651"/>
    </source>
</evidence>
<dbReference type="SUPFAM" id="SSF103473">
    <property type="entry name" value="MFS general substrate transporter"/>
    <property type="match status" value="2"/>
</dbReference>
<dbReference type="Proteomes" id="UP000638981">
    <property type="component" value="Unassembled WGS sequence"/>
</dbReference>
<keyword evidence="2" id="KW-0813">Transport</keyword>
<feature type="transmembrane region" description="Helical" evidence="5">
    <location>
        <begin position="258"/>
        <end position="279"/>
    </location>
</feature>
<dbReference type="PANTHER" id="PTHR23535">
    <property type="entry name" value="SUGAR EFFLUX TRANSPORTER A-RELATED"/>
    <property type="match status" value="1"/>
</dbReference>
<gene>
    <name evidence="6" type="ORF">GCM10007315_06610</name>
</gene>
<dbReference type="EMBL" id="BMYJ01000002">
    <property type="protein sequence ID" value="GHC47488.1"/>
    <property type="molecule type" value="Genomic_DNA"/>
</dbReference>
<dbReference type="InterPro" id="IPR036259">
    <property type="entry name" value="MFS_trans_sf"/>
</dbReference>
<accession>A0A918TID1</accession>
<dbReference type="AlphaFoldDB" id="A0A918TID1"/>
<keyword evidence="5" id="KW-1133">Transmembrane helix</keyword>
<dbReference type="RefSeq" id="WP_189410207.1">
    <property type="nucleotide sequence ID" value="NZ_BMYJ01000002.1"/>
</dbReference>
<evidence type="ECO:0000313" key="7">
    <source>
        <dbReference type="Proteomes" id="UP000638981"/>
    </source>
</evidence>
<dbReference type="GO" id="GO:0055085">
    <property type="term" value="P:transmembrane transport"/>
    <property type="evidence" value="ECO:0007669"/>
    <property type="project" value="TreeGrafter"/>
</dbReference>
<evidence type="ECO:0000256" key="4">
    <source>
        <dbReference type="ARBA" id="ARBA00022597"/>
    </source>
</evidence>
<feature type="transmembrane region" description="Helical" evidence="5">
    <location>
        <begin position="354"/>
        <end position="371"/>
    </location>
</feature>
<feature type="transmembrane region" description="Helical" evidence="5">
    <location>
        <begin position="315"/>
        <end position="334"/>
    </location>
</feature>
<comment type="caution">
    <text evidence="6">The sequence shown here is derived from an EMBL/GenBank/DDBJ whole genome shotgun (WGS) entry which is preliminary data.</text>
</comment>
<keyword evidence="3" id="KW-1003">Cell membrane</keyword>
<feature type="transmembrane region" description="Helical" evidence="5">
    <location>
        <begin position="49"/>
        <end position="69"/>
    </location>
</feature>
<reference evidence="6" key="1">
    <citation type="journal article" date="2014" name="Int. J. Syst. Evol. Microbiol.">
        <title>Complete genome sequence of Corynebacterium casei LMG S-19264T (=DSM 44701T), isolated from a smear-ripened cheese.</title>
        <authorList>
            <consortium name="US DOE Joint Genome Institute (JGI-PGF)"/>
            <person name="Walter F."/>
            <person name="Albersmeier A."/>
            <person name="Kalinowski J."/>
            <person name="Ruckert C."/>
        </authorList>
    </citation>
    <scope>NUCLEOTIDE SEQUENCE</scope>
    <source>
        <strain evidence="6">KCTC 23310</strain>
    </source>
</reference>